<feature type="transmembrane region" description="Helical" evidence="8">
    <location>
        <begin position="221"/>
        <end position="240"/>
    </location>
</feature>
<comment type="similarity">
    <text evidence="2">Belongs to the major facilitator superfamily. EmrB family.</text>
</comment>
<dbReference type="InterPro" id="IPR004638">
    <property type="entry name" value="EmrB-like"/>
</dbReference>
<evidence type="ECO:0000256" key="6">
    <source>
        <dbReference type="ARBA" id="ARBA00022989"/>
    </source>
</evidence>
<feature type="transmembrane region" description="Helical" evidence="8">
    <location>
        <begin position="521"/>
        <end position="539"/>
    </location>
</feature>
<feature type="transmembrane region" description="Helical" evidence="8">
    <location>
        <begin position="179"/>
        <end position="201"/>
    </location>
</feature>
<keyword evidence="5 8" id="KW-0812">Transmembrane</keyword>
<feature type="transmembrane region" description="Helical" evidence="8">
    <location>
        <begin position="392"/>
        <end position="413"/>
    </location>
</feature>
<dbReference type="CDD" id="cd17503">
    <property type="entry name" value="MFS_LmrB_MDR_like"/>
    <property type="match status" value="1"/>
</dbReference>
<dbReference type="Proteomes" id="UP000236728">
    <property type="component" value="Unassembled WGS sequence"/>
</dbReference>
<keyword evidence="7 8" id="KW-0472">Membrane</keyword>
<dbReference type="NCBIfam" id="TIGR00711">
    <property type="entry name" value="efflux_EmrB"/>
    <property type="match status" value="1"/>
</dbReference>
<feature type="transmembrane region" description="Helical" evidence="8">
    <location>
        <begin position="152"/>
        <end position="173"/>
    </location>
</feature>
<feature type="transmembrane region" description="Helical" evidence="8">
    <location>
        <begin position="93"/>
        <end position="112"/>
    </location>
</feature>
<dbReference type="PANTHER" id="PTHR42718">
    <property type="entry name" value="MAJOR FACILITATOR SUPERFAMILY MULTIDRUG TRANSPORTER MFSC"/>
    <property type="match status" value="1"/>
</dbReference>
<dbReference type="GO" id="GO:0005886">
    <property type="term" value="C:plasma membrane"/>
    <property type="evidence" value="ECO:0007669"/>
    <property type="project" value="UniProtKB-SubCell"/>
</dbReference>
<feature type="domain" description="Major facilitator superfamily (MFS) profile" evidence="9">
    <location>
        <begin position="27"/>
        <end position="543"/>
    </location>
</feature>
<evidence type="ECO:0000256" key="1">
    <source>
        <dbReference type="ARBA" id="ARBA00004651"/>
    </source>
</evidence>
<organism evidence="10 11">
    <name type="scientific">Bryocella elongata</name>
    <dbReference type="NCBI Taxonomy" id="863522"/>
    <lineage>
        <taxon>Bacteria</taxon>
        <taxon>Pseudomonadati</taxon>
        <taxon>Acidobacteriota</taxon>
        <taxon>Terriglobia</taxon>
        <taxon>Terriglobales</taxon>
        <taxon>Acidobacteriaceae</taxon>
        <taxon>Bryocella</taxon>
    </lineage>
</organism>
<dbReference type="EMBL" id="FNVA01000003">
    <property type="protein sequence ID" value="SEG20635.1"/>
    <property type="molecule type" value="Genomic_DNA"/>
</dbReference>
<accession>A0A1H5YA36</accession>
<dbReference type="Gene3D" id="1.20.1720.10">
    <property type="entry name" value="Multidrug resistance protein D"/>
    <property type="match status" value="1"/>
</dbReference>
<dbReference type="InterPro" id="IPR011701">
    <property type="entry name" value="MFS"/>
</dbReference>
<evidence type="ECO:0000313" key="10">
    <source>
        <dbReference type="EMBL" id="SEG20635.1"/>
    </source>
</evidence>
<evidence type="ECO:0000313" key="11">
    <source>
        <dbReference type="Proteomes" id="UP000236728"/>
    </source>
</evidence>
<keyword evidence="6 8" id="KW-1133">Transmembrane helix</keyword>
<dbReference type="AlphaFoldDB" id="A0A1H5YA36"/>
<evidence type="ECO:0000256" key="7">
    <source>
        <dbReference type="ARBA" id="ARBA00023136"/>
    </source>
</evidence>
<sequence>MAAATATEVSTTVAAPPWRPRINPWIVAMTVTLATFMEVLDSSIANVALPHIAGGLGATQDEATWVLTAYLVANAIILPAGAYMTTFIGRKKFYMICVALFGISSALCGLAVSLPMLVFFRILQGIGGGGLAPSEQAILADTFPPEKRGQAFAMYGLAVVVAPAIGPTLGGYITDNFDWRWIFYLNVPICLLSLFLTSRIVEDPPWVEKQVKESQKGGIRLDLIGFGLLAITFGALEFVLDKGQEDDWFGSKIITFFIAAMVIAFITMIWWELKQLRDGHRPILNLTLFKRRQFAISFMLMFVLGFSLYGTTILIPQFVQTLLGYTAELAGLVLSPAGFMMMAMMPVVGVLSGKIDPRKLIGYGFFMLTVSLMYMAQINLGISYGELVLMRIFQASGLAFLFIPINTIAYIGVKQNENNDVSGLTNLARNIGGSSGTAFMATMLTRRTAAHENSMIRNLTPSSPGYQQQVSKMAGSFKIGNGTGVKGGPFNGASFGAIHQAQAYIYNEMHRQAATLAYVDIIRYLTIFCACMIPLLFFIPKPPKNASASAGH</sequence>
<dbReference type="InterPro" id="IPR020846">
    <property type="entry name" value="MFS_dom"/>
</dbReference>
<dbReference type="PROSITE" id="PS50850">
    <property type="entry name" value="MFS"/>
    <property type="match status" value="1"/>
</dbReference>
<proteinExistence type="inferred from homology"/>
<keyword evidence="4" id="KW-1003">Cell membrane</keyword>
<reference evidence="10 11" key="1">
    <citation type="submission" date="2016-10" db="EMBL/GenBank/DDBJ databases">
        <authorList>
            <person name="de Groot N.N."/>
        </authorList>
    </citation>
    <scope>NUCLEOTIDE SEQUENCE [LARGE SCALE GENOMIC DNA]</scope>
    <source>
        <strain evidence="10 11">DSM 22489</strain>
    </source>
</reference>
<evidence type="ECO:0000256" key="4">
    <source>
        <dbReference type="ARBA" id="ARBA00022475"/>
    </source>
</evidence>
<gene>
    <name evidence="10" type="ORF">SAMN05421819_2192</name>
</gene>
<dbReference type="SUPFAM" id="SSF103473">
    <property type="entry name" value="MFS general substrate transporter"/>
    <property type="match status" value="1"/>
</dbReference>
<evidence type="ECO:0000256" key="5">
    <source>
        <dbReference type="ARBA" id="ARBA00022692"/>
    </source>
</evidence>
<comment type="subcellular location">
    <subcellularLocation>
        <location evidence="1">Cell membrane</location>
        <topology evidence="1">Multi-pass membrane protein</topology>
    </subcellularLocation>
</comment>
<protein>
    <submittedName>
        <fullName evidence="10">MFS transporter, DHA2 family, multidrug resistance protein</fullName>
    </submittedName>
</protein>
<keyword evidence="11" id="KW-1185">Reference proteome</keyword>
<dbReference type="Gene3D" id="1.20.1250.20">
    <property type="entry name" value="MFS general substrate transporter like domains"/>
    <property type="match status" value="1"/>
</dbReference>
<dbReference type="OrthoDB" id="102502at2"/>
<feature type="transmembrane region" description="Helical" evidence="8">
    <location>
        <begin position="252"/>
        <end position="273"/>
    </location>
</feature>
<feature type="transmembrane region" description="Helical" evidence="8">
    <location>
        <begin position="294"/>
        <end position="319"/>
    </location>
</feature>
<dbReference type="RefSeq" id="WP_146072108.1">
    <property type="nucleotide sequence ID" value="NZ_FNVA01000003.1"/>
</dbReference>
<dbReference type="GO" id="GO:0022857">
    <property type="term" value="F:transmembrane transporter activity"/>
    <property type="evidence" value="ECO:0007669"/>
    <property type="project" value="InterPro"/>
</dbReference>
<evidence type="ECO:0000256" key="8">
    <source>
        <dbReference type="SAM" id="Phobius"/>
    </source>
</evidence>
<dbReference type="Pfam" id="PF07690">
    <property type="entry name" value="MFS_1"/>
    <property type="match status" value="1"/>
</dbReference>
<evidence type="ECO:0000259" key="9">
    <source>
        <dbReference type="PROSITE" id="PS50850"/>
    </source>
</evidence>
<evidence type="ECO:0000256" key="2">
    <source>
        <dbReference type="ARBA" id="ARBA00008537"/>
    </source>
</evidence>
<dbReference type="PRINTS" id="PR01036">
    <property type="entry name" value="TCRTETB"/>
</dbReference>
<feature type="transmembrane region" description="Helical" evidence="8">
    <location>
        <begin position="65"/>
        <end position="86"/>
    </location>
</feature>
<dbReference type="InterPro" id="IPR036259">
    <property type="entry name" value="MFS_trans_sf"/>
</dbReference>
<feature type="transmembrane region" description="Helical" evidence="8">
    <location>
        <begin position="325"/>
        <end position="348"/>
    </location>
</feature>
<evidence type="ECO:0000256" key="3">
    <source>
        <dbReference type="ARBA" id="ARBA00022448"/>
    </source>
</evidence>
<dbReference type="PANTHER" id="PTHR42718:SF9">
    <property type="entry name" value="MAJOR FACILITATOR SUPERFAMILY MULTIDRUG TRANSPORTER MFSC"/>
    <property type="match status" value="1"/>
</dbReference>
<feature type="transmembrane region" description="Helical" evidence="8">
    <location>
        <begin position="360"/>
        <end position="380"/>
    </location>
</feature>
<name>A0A1H5YA36_9BACT</name>
<keyword evidence="3" id="KW-0813">Transport</keyword>